<keyword evidence="4" id="KW-1185">Reference proteome</keyword>
<proteinExistence type="predicted"/>
<dbReference type="RefSeq" id="WP_145875007.1">
    <property type="nucleotide sequence ID" value="NZ_CP046904.1"/>
</dbReference>
<sequence length="178" mass="20608">MANRAYLVGLNENFFEDDDVNLHPLIDRSYALPLLWFSLFEPDDLRMYSHVPIMLTSRDKALANIDRRAAALKAFLGPQAAPIVDHWRTFIDENAYANYLMNPMELVQMQDEEGEFLRDLRQWIAEFESIADGSATTRTLGILHQAHDGLMEYPYTGDPLHLCGHSFERPLPWERKRA</sequence>
<evidence type="ECO:0000313" key="1">
    <source>
        <dbReference type="EMBL" id="QGZ39362.1"/>
    </source>
</evidence>
<name>A0A562PS97_9BURK</name>
<evidence type="ECO:0000313" key="3">
    <source>
        <dbReference type="Proteomes" id="UP000315112"/>
    </source>
</evidence>
<dbReference type="EMBL" id="VLKW01000004">
    <property type="protein sequence ID" value="TWI47325.1"/>
    <property type="molecule type" value="Genomic_DNA"/>
</dbReference>
<reference evidence="2 3" key="1">
    <citation type="journal article" date="2015" name="Stand. Genomic Sci.">
        <title>Genomic Encyclopedia of Bacterial and Archaeal Type Strains, Phase III: the genomes of soil and plant-associated and newly described type strains.</title>
        <authorList>
            <person name="Whitman W.B."/>
            <person name="Woyke T."/>
            <person name="Klenk H.P."/>
            <person name="Zhou Y."/>
            <person name="Lilburn T.G."/>
            <person name="Beck B.J."/>
            <person name="De Vos P."/>
            <person name="Vandamme P."/>
            <person name="Eisen J.A."/>
            <person name="Garrity G."/>
            <person name="Hugenholtz P."/>
            <person name="Kyrpides N.C."/>
        </authorList>
    </citation>
    <scope>NUCLEOTIDE SEQUENCE [LARGE SCALE GENOMIC DNA]</scope>
    <source>
        <strain evidence="2 3">CGMCC 1.10685</strain>
    </source>
</reference>
<accession>A0A562PS97</accession>
<dbReference type="OrthoDB" id="8756591at2"/>
<evidence type="ECO:0000313" key="4">
    <source>
        <dbReference type="Proteomes" id="UP000437862"/>
    </source>
</evidence>
<reference evidence="2" key="2">
    <citation type="submission" date="2019-07" db="EMBL/GenBank/DDBJ databases">
        <authorList>
            <person name="Whitman W."/>
            <person name="Huntemann M."/>
            <person name="Clum A."/>
            <person name="Pillay M."/>
            <person name="Palaniappan K."/>
            <person name="Varghese N."/>
            <person name="Mikhailova N."/>
            <person name="Stamatis D."/>
            <person name="Reddy T."/>
            <person name="Daum C."/>
            <person name="Shapiro N."/>
            <person name="Ivanova N."/>
            <person name="Kyrpides N."/>
            <person name="Woyke T."/>
        </authorList>
    </citation>
    <scope>NUCLEOTIDE SEQUENCE</scope>
    <source>
        <strain evidence="2">CGMCC 1.10685</strain>
    </source>
</reference>
<gene>
    <name evidence="1" type="ORF">GO485_10100</name>
    <name evidence="2" type="ORF">IP92_02383</name>
</gene>
<reference evidence="1 4" key="3">
    <citation type="submission" date="2019-12" db="EMBL/GenBank/DDBJ databases">
        <title>Draft Genome Sequences of Six Type Strains of the Genus Massilia.</title>
        <authorList>
            <person name="Miess H."/>
            <person name="Frediansyah A."/>
            <person name="Goeker M."/>
            <person name="Gross H."/>
        </authorList>
    </citation>
    <scope>NUCLEOTIDE SEQUENCE [LARGE SCALE GENOMIC DNA]</scope>
    <source>
        <strain evidence="1 4">DSM 26639</strain>
    </source>
</reference>
<evidence type="ECO:0000313" key="2">
    <source>
        <dbReference type="EMBL" id="TWI47325.1"/>
    </source>
</evidence>
<organism evidence="2 3">
    <name type="scientific">Pseudoduganella flava</name>
    <dbReference type="NCBI Taxonomy" id="871742"/>
    <lineage>
        <taxon>Bacteria</taxon>
        <taxon>Pseudomonadati</taxon>
        <taxon>Pseudomonadota</taxon>
        <taxon>Betaproteobacteria</taxon>
        <taxon>Burkholderiales</taxon>
        <taxon>Oxalobacteraceae</taxon>
        <taxon>Telluria group</taxon>
        <taxon>Pseudoduganella</taxon>
    </lineage>
</organism>
<protein>
    <submittedName>
        <fullName evidence="2">Uncharacterized protein</fullName>
    </submittedName>
</protein>
<dbReference type="Proteomes" id="UP000437862">
    <property type="component" value="Chromosome"/>
</dbReference>
<dbReference type="AlphaFoldDB" id="A0A562PS97"/>
<dbReference type="Proteomes" id="UP000315112">
    <property type="component" value="Unassembled WGS sequence"/>
</dbReference>
<dbReference type="EMBL" id="CP046904">
    <property type="protein sequence ID" value="QGZ39362.1"/>
    <property type="molecule type" value="Genomic_DNA"/>
</dbReference>